<dbReference type="InterPro" id="IPR009091">
    <property type="entry name" value="RCC1/BLIP-II"/>
</dbReference>
<dbReference type="EMBL" id="SPUK01000002">
    <property type="protein sequence ID" value="TQW00010.1"/>
    <property type="molecule type" value="Genomic_DNA"/>
</dbReference>
<comment type="caution">
    <text evidence="3">The sequence shown here is derived from an EMBL/GenBank/DDBJ whole genome shotgun (WGS) entry which is preliminary data.</text>
</comment>
<gene>
    <name evidence="3" type="ORF">IF1G_02224</name>
</gene>
<dbReference type="AlphaFoldDB" id="A0A545VEE0"/>
<dbReference type="InterPro" id="IPR000408">
    <property type="entry name" value="Reg_chr_condens"/>
</dbReference>
<feature type="repeat" description="RCC1" evidence="2">
    <location>
        <begin position="242"/>
        <end position="295"/>
    </location>
</feature>
<dbReference type="PANTHER" id="PTHR45622:SF58">
    <property type="entry name" value="REGULATOR OF CHROMOSOME CONDENSATION DOMAIN-CONTAINING PROTEIN"/>
    <property type="match status" value="1"/>
</dbReference>
<keyword evidence="4" id="KW-1185">Reference proteome</keyword>
<dbReference type="Gene3D" id="2.130.10.30">
    <property type="entry name" value="Regulator of chromosome condensation 1/beta-lactamase-inhibitor protein II"/>
    <property type="match status" value="1"/>
</dbReference>
<dbReference type="InterPro" id="IPR051709">
    <property type="entry name" value="Ub-ligase/GTPase-reg"/>
</dbReference>
<evidence type="ECO:0000313" key="3">
    <source>
        <dbReference type="EMBL" id="TQW00010.1"/>
    </source>
</evidence>
<dbReference type="Pfam" id="PF13540">
    <property type="entry name" value="RCC1_2"/>
    <property type="match status" value="1"/>
</dbReference>
<dbReference type="Proteomes" id="UP000315783">
    <property type="component" value="Unassembled WGS sequence"/>
</dbReference>
<dbReference type="PROSITE" id="PS50012">
    <property type="entry name" value="RCC1_3"/>
    <property type="match status" value="1"/>
</dbReference>
<evidence type="ECO:0000256" key="1">
    <source>
        <dbReference type="ARBA" id="ARBA00022737"/>
    </source>
</evidence>
<organism evidence="3 4">
    <name type="scientific">Cordyceps javanica</name>
    <dbReference type="NCBI Taxonomy" id="43265"/>
    <lineage>
        <taxon>Eukaryota</taxon>
        <taxon>Fungi</taxon>
        <taxon>Dikarya</taxon>
        <taxon>Ascomycota</taxon>
        <taxon>Pezizomycotina</taxon>
        <taxon>Sordariomycetes</taxon>
        <taxon>Hypocreomycetidae</taxon>
        <taxon>Hypocreales</taxon>
        <taxon>Cordycipitaceae</taxon>
        <taxon>Cordyceps</taxon>
    </lineage>
</organism>
<dbReference type="OrthoDB" id="5370059at2759"/>
<protein>
    <submittedName>
        <fullName evidence="3">Regulator of chromosome condensation (RCC1)-like protein</fullName>
    </submittedName>
</protein>
<keyword evidence="1" id="KW-0677">Repeat</keyword>
<accession>A0A545VEE0</accession>
<proteinExistence type="predicted"/>
<evidence type="ECO:0000256" key="2">
    <source>
        <dbReference type="PROSITE-ProRule" id="PRU00235"/>
    </source>
</evidence>
<dbReference type="SUPFAM" id="SSF50985">
    <property type="entry name" value="RCC1/BLIP-II"/>
    <property type="match status" value="1"/>
</dbReference>
<reference evidence="3 4" key="1">
    <citation type="journal article" date="2019" name="Appl. Microbiol. Biotechnol.">
        <title>Genome sequence of Isaria javanica and comparative genome analysis insights into family S53 peptidase evolution in fungal entomopathogens.</title>
        <authorList>
            <person name="Lin R."/>
            <person name="Zhang X."/>
            <person name="Xin B."/>
            <person name="Zou M."/>
            <person name="Gao Y."/>
            <person name="Qin F."/>
            <person name="Hu Q."/>
            <person name="Xie B."/>
            <person name="Cheng X."/>
        </authorList>
    </citation>
    <scope>NUCLEOTIDE SEQUENCE [LARGE SCALE GENOMIC DNA]</scope>
    <source>
        <strain evidence="3 4">IJ1G</strain>
    </source>
</reference>
<name>A0A545VEE0_9HYPO</name>
<dbReference type="PANTHER" id="PTHR45622">
    <property type="entry name" value="UBIQUITIN-PROTEIN LIGASE E3A-RELATED"/>
    <property type="match status" value="1"/>
</dbReference>
<sequence>MELYATGSNAWGQLELDPSTPHDLNDIFEFTKIAAGDTIETPIARLVYTIVKVDGVYRVAGHLPDRSMAPKLAEVVVRANGDSLRLEKADPFLTLSKNVNGKIEEESFLVTQPIKKLVGFDTGFAILYQDGVVATMGDARFPATLGRQVTEKEPAEAFASVDDLVQLQDPVKHISACGYATAALTKMGSVYIWGQHPPSRKKERPFLPDLFAFANCTDIADGRDIEDFALGETHAIALTSDAEVYVTGNNENGQLGMPSITSTRTWTRLEFYLPQCSRIIGVAAGPHTSFLLVSNVDY</sequence>
<dbReference type="STRING" id="43265.A0A545VEE0"/>
<evidence type="ECO:0000313" key="4">
    <source>
        <dbReference type="Proteomes" id="UP000315783"/>
    </source>
</evidence>